<dbReference type="PANTHER" id="PTHR45763:SF51">
    <property type="entry name" value="ALPHA_BETA-HYDROLASES SUPERFAMILY PROTEIN"/>
    <property type="match status" value="1"/>
</dbReference>
<keyword evidence="2" id="KW-0547">Nucleotide-binding</keyword>
<dbReference type="InterPro" id="IPR043129">
    <property type="entry name" value="ATPase_NBD"/>
</dbReference>
<reference evidence="4 5" key="1">
    <citation type="journal article" date="2020" name="IScience">
        <title>Genome Sequencing of the Endangered Kingdonia uniflora (Circaeasteraceae, Ranunculales) Reveals Potential Mechanisms of Evolutionary Specialization.</title>
        <authorList>
            <person name="Sun Y."/>
            <person name="Deng T."/>
            <person name="Zhang A."/>
            <person name="Moore M.J."/>
            <person name="Landis J.B."/>
            <person name="Lin N."/>
            <person name="Zhang H."/>
            <person name="Zhang X."/>
            <person name="Huang J."/>
            <person name="Zhang X."/>
            <person name="Sun H."/>
            <person name="Wang H."/>
        </authorList>
    </citation>
    <scope>NUCLEOTIDE SEQUENCE [LARGE SCALE GENOMIC DNA]</scope>
    <source>
        <strain evidence="4">TB1705</strain>
        <tissue evidence="4">Leaf</tissue>
    </source>
</reference>
<accession>A0A7J7LNU9</accession>
<dbReference type="InterPro" id="IPR013126">
    <property type="entry name" value="Hsp_70_fam"/>
</dbReference>
<keyword evidence="5" id="KW-1185">Reference proteome</keyword>
<feature type="non-terminal residue" evidence="4">
    <location>
        <position position="1"/>
    </location>
</feature>
<dbReference type="Proteomes" id="UP000541444">
    <property type="component" value="Unassembled WGS sequence"/>
</dbReference>
<comment type="similarity">
    <text evidence="1">Belongs to the heat shock protein 70 family.</text>
</comment>
<dbReference type="Gene3D" id="3.30.420.40">
    <property type="match status" value="2"/>
</dbReference>
<evidence type="ECO:0000313" key="4">
    <source>
        <dbReference type="EMBL" id="KAF6144239.1"/>
    </source>
</evidence>
<gene>
    <name evidence="4" type="ORF">GIB67_031870</name>
</gene>
<dbReference type="FunFam" id="3.30.420.40:FF:000028">
    <property type="entry name" value="heat shock 70 kDa protein-like"/>
    <property type="match status" value="1"/>
</dbReference>
<evidence type="ECO:0000256" key="3">
    <source>
        <dbReference type="ARBA" id="ARBA00022840"/>
    </source>
</evidence>
<evidence type="ECO:0000313" key="5">
    <source>
        <dbReference type="Proteomes" id="UP000541444"/>
    </source>
</evidence>
<dbReference type="GO" id="GO:0005524">
    <property type="term" value="F:ATP binding"/>
    <property type="evidence" value="ECO:0007669"/>
    <property type="project" value="UniProtKB-KW"/>
</dbReference>
<dbReference type="EMBL" id="JACGCM010002134">
    <property type="protein sequence ID" value="KAF6144239.1"/>
    <property type="molecule type" value="Genomic_DNA"/>
</dbReference>
<evidence type="ECO:0000256" key="1">
    <source>
        <dbReference type="ARBA" id="ARBA00007381"/>
    </source>
</evidence>
<dbReference type="PANTHER" id="PTHR45763">
    <property type="entry name" value="HYDROLASE, ALPHA/BETA FOLD FAMILY PROTEIN, EXPRESSED-RELATED"/>
    <property type="match status" value="1"/>
</dbReference>
<name>A0A7J7LNU9_9MAGN</name>
<dbReference type="Gene3D" id="3.30.30.30">
    <property type="match status" value="1"/>
</dbReference>
<dbReference type="Pfam" id="PF00012">
    <property type="entry name" value="HSP70"/>
    <property type="match status" value="1"/>
</dbReference>
<dbReference type="AlphaFoldDB" id="A0A7J7LNU9"/>
<protein>
    <submittedName>
        <fullName evidence="4">Uncharacterized protein</fullName>
    </submittedName>
</protein>
<dbReference type="OrthoDB" id="1728933at2759"/>
<dbReference type="GO" id="GO:0140662">
    <property type="term" value="F:ATP-dependent protein folding chaperone"/>
    <property type="evidence" value="ECO:0007669"/>
    <property type="project" value="InterPro"/>
</dbReference>
<comment type="caution">
    <text evidence="4">The sequence shown here is derived from an EMBL/GenBank/DDBJ whole genome shotgun (WGS) entry which is preliminary data.</text>
</comment>
<evidence type="ECO:0000256" key="2">
    <source>
        <dbReference type="ARBA" id="ARBA00022741"/>
    </source>
</evidence>
<keyword evidence="3" id="KW-0067">ATP-binding</keyword>
<organism evidence="4 5">
    <name type="scientific">Kingdonia uniflora</name>
    <dbReference type="NCBI Taxonomy" id="39325"/>
    <lineage>
        <taxon>Eukaryota</taxon>
        <taxon>Viridiplantae</taxon>
        <taxon>Streptophyta</taxon>
        <taxon>Embryophyta</taxon>
        <taxon>Tracheophyta</taxon>
        <taxon>Spermatophyta</taxon>
        <taxon>Magnoliopsida</taxon>
        <taxon>Ranunculales</taxon>
        <taxon>Circaeasteraceae</taxon>
        <taxon>Kingdonia</taxon>
    </lineage>
</organism>
<proteinExistence type="inferred from homology"/>
<sequence length="245" mass="26815">EGYPKLFATVTGERKYDVYMGIDDFGRGTYGGGQAGYGESDPNPKRTLKSTVLDVEELADQMELGSKFYVMGYSMEGRQFGTSLSTSLIGPELHSDSRGKSSLTVVKGVNNVWKLTTPKEVLSIFLVDLRVMDELQLKRVVRNIVLTVPVSFSQFSVDSIERACAMAGLFVLRLMPEPTAAALLYGQHQQQTVHDNMGSGSENIAMIFNMGAGYCDACVTSTTGGVHRSKPCLVVTLEEKILFRT</sequence>
<dbReference type="SUPFAM" id="SSF53067">
    <property type="entry name" value="Actin-like ATPase domain"/>
    <property type="match status" value="1"/>
</dbReference>